<organism evidence="2 3">
    <name type="scientific">Caballeronia terrestris</name>
    <dbReference type="NCBI Taxonomy" id="1226301"/>
    <lineage>
        <taxon>Bacteria</taxon>
        <taxon>Pseudomonadati</taxon>
        <taxon>Pseudomonadota</taxon>
        <taxon>Betaproteobacteria</taxon>
        <taxon>Burkholderiales</taxon>
        <taxon>Burkholderiaceae</taxon>
        <taxon>Caballeronia</taxon>
    </lineage>
</organism>
<comment type="caution">
    <text evidence="2">The sequence shown here is derived from an EMBL/GenBank/DDBJ whole genome shotgun (WGS) entry which is preliminary data.</text>
</comment>
<proteinExistence type="predicted"/>
<accession>A0A158L2A4</accession>
<evidence type="ECO:0000313" key="3">
    <source>
        <dbReference type="Proteomes" id="UP000054925"/>
    </source>
</evidence>
<dbReference type="Proteomes" id="UP000054925">
    <property type="component" value="Unassembled WGS sequence"/>
</dbReference>
<protein>
    <submittedName>
        <fullName evidence="2">Uncharacterized protein</fullName>
    </submittedName>
</protein>
<feature type="compositionally biased region" description="Basic and acidic residues" evidence="1">
    <location>
        <begin position="170"/>
        <end position="186"/>
    </location>
</feature>
<keyword evidence="3" id="KW-1185">Reference proteome</keyword>
<name>A0A158L2A4_9BURK</name>
<evidence type="ECO:0000256" key="1">
    <source>
        <dbReference type="SAM" id="MobiDB-lite"/>
    </source>
</evidence>
<reference evidence="2" key="1">
    <citation type="submission" date="2016-01" db="EMBL/GenBank/DDBJ databases">
        <authorList>
            <person name="Peeters C."/>
        </authorList>
    </citation>
    <scope>NUCLEOTIDE SEQUENCE [LARGE SCALE GENOMIC DNA]</scope>
    <source>
        <strain evidence="2">LMG 22937</strain>
    </source>
</reference>
<feature type="region of interest" description="Disordered" evidence="1">
    <location>
        <begin position="155"/>
        <end position="186"/>
    </location>
</feature>
<gene>
    <name evidence="2" type="ORF">AWB67_07420</name>
</gene>
<dbReference type="AlphaFoldDB" id="A0A158L2A4"/>
<evidence type="ECO:0000313" key="2">
    <source>
        <dbReference type="EMBL" id="SAL87482.1"/>
    </source>
</evidence>
<dbReference type="EMBL" id="FCOL02000341">
    <property type="protein sequence ID" value="SAL87482.1"/>
    <property type="molecule type" value="Genomic_DNA"/>
</dbReference>
<sequence>MLGNFERKRFGEAVDARFGRRIIRLAERAARAVHRANIDDTPETTLDHSGNNRLGHIEERVQIRAQDGIPIRLCHVDEPRIASDSRIVDKHIDNADIVEHALSAFGTGVEVRDIDHLCVKLTAIIALLREPRCNVIIALRMCHYHCHPSVMQPPADRRAKAARPACHQGDAPRRHDGLLSRPVRER</sequence>